<dbReference type="AlphaFoldDB" id="A0A699UF87"/>
<sequence length="99" mass="11197">MFDYDEMFTSESDESLPPSPIYDRPSAPIIEDWIPNSEDDSEAEIPQNAPSFVQPTEQVKPHRPSAKTLKNSILAANHKTAIPKPKINGNRRNRKACFM</sequence>
<reference evidence="2" key="1">
    <citation type="journal article" date="2019" name="Sci. Rep.">
        <title>Draft genome of Tanacetum cinerariifolium, the natural source of mosquito coil.</title>
        <authorList>
            <person name="Yamashiro T."/>
            <person name="Shiraishi A."/>
            <person name="Satake H."/>
            <person name="Nakayama K."/>
        </authorList>
    </citation>
    <scope>NUCLEOTIDE SEQUENCE</scope>
</reference>
<feature type="compositionally biased region" description="Acidic residues" evidence="1">
    <location>
        <begin position="1"/>
        <end position="14"/>
    </location>
</feature>
<evidence type="ECO:0000256" key="1">
    <source>
        <dbReference type="SAM" id="MobiDB-lite"/>
    </source>
</evidence>
<feature type="compositionally biased region" description="Polar residues" evidence="1">
    <location>
        <begin position="48"/>
        <end position="57"/>
    </location>
</feature>
<feature type="non-terminal residue" evidence="2">
    <location>
        <position position="99"/>
    </location>
</feature>
<organism evidence="2">
    <name type="scientific">Tanacetum cinerariifolium</name>
    <name type="common">Dalmatian daisy</name>
    <name type="synonym">Chrysanthemum cinerariifolium</name>
    <dbReference type="NCBI Taxonomy" id="118510"/>
    <lineage>
        <taxon>Eukaryota</taxon>
        <taxon>Viridiplantae</taxon>
        <taxon>Streptophyta</taxon>
        <taxon>Embryophyta</taxon>
        <taxon>Tracheophyta</taxon>
        <taxon>Spermatophyta</taxon>
        <taxon>Magnoliopsida</taxon>
        <taxon>eudicotyledons</taxon>
        <taxon>Gunneridae</taxon>
        <taxon>Pentapetalae</taxon>
        <taxon>asterids</taxon>
        <taxon>campanulids</taxon>
        <taxon>Asterales</taxon>
        <taxon>Asteraceae</taxon>
        <taxon>Asteroideae</taxon>
        <taxon>Anthemideae</taxon>
        <taxon>Anthemidinae</taxon>
        <taxon>Tanacetum</taxon>
    </lineage>
</organism>
<gene>
    <name evidence="2" type="ORF">Tci_891877</name>
</gene>
<protein>
    <submittedName>
        <fullName evidence="2">Uncharacterized protein</fullName>
    </submittedName>
</protein>
<feature type="region of interest" description="Disordered" evidence="1">
    <location>
        <begin position="1"/>
        <end position="67"/>
    </location>
</feature>
<evidence type="ECO:0000313" key="2">
    <source>
        <dbReference type="EMBL" id="GFD19908.1"/>
    </source>
</evidence>
<name>A0A699UF87_TANCI</name>
<proteinExistence type="predicted"/>
<comment type="caution">
    <text evidence="2">The sequence shown here is derived from an EMBL/GenBank/DDBJ whole genome shotgun (WGS) entry which is preliminary data.</text>
</comment>
<accession>A0A699UF87</accession>
<dbReference type="EMBL" id="BKCJ011318202">
    <property type="protein sequence ID" value="GFD19908.1"/>
    <property type="molecule type" value="Genomic_DNA"/>
</dbReference>